<evidence type="ECO:0008006" key="2">
    <source>
        <dbReference type="Google" id="ProtNLM"/>
    </source>
</evidence>
<protein>
    <recommendedName>
        <fullName evidence="2">Transposase (Putative), gypsy type</fullName>
    </recommendedName>
</protein>
<reference evidence="1" key="1">
    <citation type="journal article" date="2019" name="Sci. Rep.">
        <title>Draft genome of Tanacetum cinerariifolium, the natural source of mosquito coil.</title>
        <authorList>
            <person name="Yamashiro T."/>
            <person name="Shiraishi A."/>
            <person name="Satake H."/>
            <person name="Nakayama K."/>
        </authorList>
    </citation>
    <scope>NUCLEOTIDE SEQUENCE</scope>
</reference>
<comment type="caution">
    <text evidence="1">The sequence shown here is derived from an EMBL/GenBank/DDBJ whole genome shotgun (WGS) entry which is preliminary data.</text>
</comment>
<evidence type="ECO:0000313" key="1">
    <source>
        <dbReference type="EMBL" id="GEZ66276.1"/>
    </source>
</evidence>
<accession>A0A699IJ61</accession>
<organism evidence="1">
    <name type="scientific">Tanacetum cinerariifolium</name>
    <name type="common">Dalmatian daisy</name>
    <name type="synonym">Chrysanthemum cinerariifolium</name>
    <dbReference type="NCBI Taxonomy" id="118510"/>
    <lineage>
        <taxon>Eukaryota</taxon>
        <taxon>Viridiplantae</taxon>
        <taxon>Streptophyta</taxon>
        <taxon>Embryophyta</taxon>
        <taxon>Tracheophyta</taxon>
        <taxon>Spermatophyta</taxon>
        <taxon>Magnoliopsida</taxon>
        <taxon>eudicotyledons</taxon>
        <taxon>Gunneridae</taxon>
        <taxon>Pentapetalae</taxon>
        <taxon>asterids</taxon>
        <taxon>campanulids</taxon>
        <taxon>Asterales</taxon>
        <taxon>Asteraceae</taxon>
        <taxon>Asteroideae</taxon>
        <taxon>Anthemideae</taxon>
        <taxon>Anthemidinae</taxon>
        <taxon>Tanacetum</taxon>
    </lineage>
</organism>
<sequence length="214" mass="23935">MVGSPGSIYQPGWGVTNNCHLDTSTVCQDVVDHIVPPRYFLELRHLPNDNFLSQYNITLAQQVAMGTLLRLRFEQESKLLKKAVAQVAQRDQRIEAREKHIKNLEALLEADADMKVATEAKNVELVFADVVSAGITKGMSEGLKHEIEHGKAKVYLAAIEAYDPEADTKYVAALHALKDLKYPLVDQLEKLKDAPIYMIMASLFLESDSRKDAL</sequence>
<dbReference type="EMBL" id="BKCJ010306966">
    <property type="protein sequence ID" value="GEZ66276.1"/>
    <property type="molecule type" value="Genomic_DNA"/>
</dbReference>
<dbReference type="AlphaFoldDB" id="A0A699IJ61"/>
<gene>
    <name evidence="1" type="ORF">Tci_538249</name>
</gene>
<name>A0A699IJ61_TANCI</name>
<proteinExistence type="predicted"/>